<evidence type="ECO:0000313" key="2">
    <source>
        <dbReference type="Proteomes" id="UP000805193"/>
    </source>
</evidence>
<accession>A0AC60QER3</accession>
<evidence type="ECO:0000313" key="1">
    <source>
        <dbReference type="EMBL" id="KAG0432661.1"/>
    </source>
</evidence>
<comment type="caution">
    <text evidence="1">The sequence shown here is derived from an EMBL/GenBank/DDBJ whole genome shotgun (WGS) entry which is preliminary data.</text>
</comment>
<dbReference type="EMBL" id="JABSTQ010009127">
    <property type="protein sequence ID" value="KAG0432661.1"/>
    <property type="molecule type" value="Genomic_DNA"/>
</dbReference>
<sequence>MDVSGTPCGPLAVMGDPFQRGGGGGGGGKRPACADAAAPQYQQQPAARTPGAALQGSLLTQPLPTASGECFVSIFQGPAYPRVAIPPHSLLQLTSDNQRGQASAAARGTLASATSTSWDHFELSQFQTRSSDGWRRLKATAVPSLFLHSESQMSRKIKQLENENRRLVRQAALQKTREATFRSHLHKIFTADQLAALSRSSNRGSKWSNETVKKSLQMRFACGSTGYDLLLEGGFPLPSSRTLRRRLEGKFVVRLLKCLKAPC</sequence>
<keyword evidence="2" id="KW-1185">Reference proteome</keyword>
<dbReference type="Proteomes" id="UP000805193">
    <property type="component" value="Unassembled WGS sequence"/>
</dbReference>
<gene>
    <name evidence="1" type="ORF">HPB47_020641</name>
</gene>
<proteinExistence type="predicted"/>
<reference evidence="1 2" key="1">
    <citation type="journal article" date="2020" name="Cell">
        <title>Large-Scale Comparative Analyses of Tick Genomes Elucidate Their Genetic Diversity and Vector Capacities.</title>
        <authorList>
            <consortium name="Tick Genome and Microbiome Consortium (TIGMIC)"/>
            <person name="Jia N."/>
            <person name="Wang J."/>
            <person name="Shi W."/>
            <person name="Du L."/>
            <person name="Sun Y."/>
            <person name="Zhan W."/>
            <person name="Jiang J.F."/>
            <person name="Wang Q."/>
            <person name="Zhang B."/>
            <person name="Ji P."/>
            <person name="Bell-Sakyi L."/>
            <person name="Cui X.M."/>
            <person name="Yuan T.T."/>
            <person name="Jiang B.G."/>
            <person name="Yang W.F."/>
            <person name="Lam T.T."/>
            <person name="Chang Q.C."/>
            <person name="Ding S.J."/>
            <person name="Wang X.J."/>
            <person name="Zhu J.G."/>
            <person name="Ruan X.D."/>
            <person name="Zhao L."/>
            <person name="Wei J.T."/>
            <person name="Ye R.Z."/>
            <person name="Que T.C."/>
            <person name="Du C.H."/>
            <person name="Zhou Y.H."/>
            <person name="Cheng J.X."/>
            <person name="Dai P.F."/>
            <person name="Guo W.B."/>
            <person name="Han X.H."/>
            <person name="Huang E.J."/>
            <person name="Li L.F."/>
            <person name="Wei W."/>
            <person name="Gao Y.C."/>
            <person name="Liu J.Z."/>
            <person name="Shao H.Z."/>
            <person name="Wang X."/>
            <person name="Wang C.C."/>
            <person name="Yang T.C."/>
            <person name="Huo Q.B."/>
            <person name="Li W."/>
            <person name="Chen H.Y."/>
            <person name="Chen S.E."/>
            <person name="Zhou L.G."/>
            <person name="Ni X.B."/>
            <person name="Tian J.H."/>
            <person name="Sheng Y."/>
            <person name="Liu T."/>
            <person name="Pan Y.S."/>
            <person name="Xia L.Y."/>
            <person name="Li J."/>
            <person name="Zhao F."/>
            <person name="Cao W.C."/>
        </authorList>
    </citation>
    <scope>NUCLEOTIDE SEQUENCE [LARGE SCALE GENOMIC DNA]</scope>
    <source>
        <strain evidence="1">Iper-2018</strain>
    </source>
</reference>
<name>A0AC60QER3_IXOPE</name>
<protein>
    <submittedName>
        <fullName evidence="1">Uncharacterized protein</fullName>
    </submittedName>
</protein>
<organism evidence="1 2">
    <name type="scientific">Ixodes persulcatus</name>
    <name type="common">Taiga tick</name>
    <dbReference type="NCBI Taxonomy" id="34615"/>
    <lineage>
        <taxon>Eukaryota</taxon>
        <taxon>Metazoa</taxon>
        <taxon>Ecdysozoa</taxon>
        <taxon>Arthropoda</taxon>
        <taxon>Chelicerata</taxon>
        <taxon>Arachnida</taxon>
        <taxon>Acari</taxon>
        <taxon>Parasitiformes</taxon>
        <taxon>Ixodida</taxon>
        <taxon>Ixodoidea</taxon>
        <taxon>Ixodidae</taxon>
        <taxon>Ixodinae</taxon>
        <taxon>Ixodes</taxon>
    </lineage>
</organism>